<comment type="caution">
    <text evidence="1">The sequence shown here is derived from an EMBL/GenBank/DDBJ whole genome shotgun (WGS) entry which is preliminary data.</text>
</comment>
<evidence type="ECO:0000313" key="2">
    <source>
        <dbReference type="Proteomes" id="UP000821865"/>
    </source>
</evidence>
<organism evidence="1 2">
    <name type="scientific">Dermacentor silvarum</name>
    <name type="common">Tick</name>
    <dbReference type="NCBI Taxonomy" id="543639"/>
    <lineage>
        <taxon>Eukaryota</taxon>
        <taxon>Metazoa</taxon>
        <taxon>Ecdysozoa</taxon>
        <taxon>Arthropoda</taxon>
        <taxon>Chelicerata</taxon>
        <taxon>Arachnida</taxon>
        <taxon>Acari</taxon>
        <taxon>Parasitiformes</taxon>
        <taxon>Ixodida</taxon>
        <taxon>Ixodoidea</taxon>
        <taxon>Ixodidae</taxon>
        <taxon>Rhipicephalinae</taxon>
        <taxon>Dermacentor</taxon>
    </lineage>
</organism>
<protein>
    <submittedName>
        <fullName evidence="1">Uncharacterized protein</fullName>
    </submittedName>
</protein>
<name>A0ACB8CM06_DERSI</name>
<evidence type="ECO:0000313" key="1">
    <source>
        <dbReference type="EMBL" id="KAH7945887.1"/>
    </source>
</evidence>
<dbReference type="Proteomes" id="UP000821865">
    <property type="component" value="Chromosome 6"/>
</dbReference>
<accession>A0ACB8CM06</accession>
<reference evidence="1" key="1">
    <citation type="submission" date="2020-05" db="EMBL/GenBank/DDBJ databases">
        <title>Large-scale comparative analyses of tick genomes elucidate their genetic diversity and vector capacities.</title>
        <authorList>
            <person name="Jia N."/>
            <person name="Wang J."/>
            <person name="Shi W."/>
            <person name="Du L."/>
            <person name="Sun Y."/>
            <person name="Zhan W."/>
            <person name="Jiang J."/>
            <person name="Wang Q."/>
            <person name="Zhang B."/>
            <person name="Ji P."/>
            <person name="Sakyi L.B."/>
            <person name="Cui X."/>
            <person name="Yuan T."/>
            <person name="Jiang B."/>
            <person name="Yang W."/>
            <person name="Lam T.T.-Y."/>
            <person name="Chang Q."/>
            <person name="Ding S."/>
            <person name="Wang X."/>
            <person name="Zhu J."/>
            <person name="Ruan X."/>
            <person name="Zhao L."/>
            <person name="Wei J."/>
            <person name="Que T."/>
            <person name="Du C."/>
            <person name="Cheng J."/>
            <person name="Dai P."/>
            <person name="Han X."/>
            <person name="Huang E."/>
            <person name="Gao Y."/>
            <person name="Liu J."/>
            <person name="Shao H."/>
            <person name="Ye R."/>
            <person name="Li L."/>
            <person name="Wei W."/>
            <person name="Wang X."/>
            <person name="Wang C."/>
            <person name="Yang T."/>
            <person name="Huo Q."/>
            <person name="Li W."/>
            <person name="Guo W."/>
            <person name="Chen H."/>
            <person name="Zhou L."/>
            <person name="Ni X."/>
            <person name="Tian J."/>
            <person name="Zhou Y."/>
            <person name="Sheng Y."/>
            <person name="Liu T."/>
            <person name="Pan Y."/>
            <person name="Xia L."/>
            <person name="Li J."/>
            <person name="Zhao F."/>
            <person name="Cao W."/>
        </authorList>
    </citation>
    <scope>NUCLEOTIDE SEQUENCE</scope>
    <source>
        <strain evidence="1">Dsil-2018</strain>
    </source>
</reference>
<keyword evidence="2" id="KW-1185">Reference proteome</keyword>
<gene>
    <name evidence="1" type="ORF">HPB49_016866</name>
</gene>
<dbReference type="EMBL" id="CM023475">
    <property type="protein sequence ID" value="KAH7945887.1"/>
    <property type="molecule type" value="Genomic_DNA"/>
</dbReference>
<proteinExistence type="predicted"/>
<sequence length="302" mass="34176">MGEVQTPCEDLVVGGARATDGEQTTGNEPSAGSCPEPVAPPSDVQTNRCDAVDAEERPKEHEAEASAGGPTKLVRSNSCGGKKRKNRRGKSKKRKWKPYYKLSWEERRELEERESRRANRLRQRMFAHGQPVAPYNTTQFLMEDHCVQEPDYESMNGVHHRHRENSINDSVDSSDEFYSSPEDEEDFLQKQFSEAYEDVHAERLNSMSKSELVQEYLLLEERVEELEHKLKAARAARADAQTQTGAEARPPPVTDSDEQAQQKMAVFRDEIRKLADENALVRAHNRALREALDPSPVDLSAS</sequence>